<reference evidence="9" key="1">
    <citation type="submission" date="2015-12" db="EMBL/GenBank/DDBJ databases">
        <title>Update maize B73 reference genome by single molecule sequencing technologies.</title>
        <authorList>
            <consortium name="Maize Genome Sequencing Project"/>
            <person name="Ware D."/>
        </authorList>
    </citation>
    <scope>NUCLEOTIDE SEQUENCE</scope>
    <source>
        <tissue evidence="9">Seedling</tissue>
    </source>
</reference>
<dbReference type="GO" id="GO:0016020">
    <property type="term" value="C:membrane"/>
    <property type="evidence" value="ECO:0007669"/>
    <property type="project" value="UniProtKB-SubCell"/>
</dbReference>
<dbReference type="InterPro" id="IPR005804">
    <property type="entry name" value="FA_desaturase_dom"/>
</dbReference>
<feature type="compositionally biased region" description="Basic and acidic residues" evidence="6">
    <location>
        <begin position="7"/>
        <end position="19"/>
    </location>
</feature>
<evidence type="ECO:0000256" key="2">
    <source>
        <dbReference type="ARBA" id="ARBA00005189"/>
    </source>
</evidence>
<evidence type="ECO:0000259" key="7">
    <source>
        <dbReference type="Pfam" id="PF00487"/>
    </source>
</evidence>
<feature type="domain" description="Fatty acid desaturase N-terminal" evidence="8">
    <location>
        <begin position="12"/>
        <end position="72"/>
    </location>
</feature>
<dbReference type="ExpressionAtlas" id="A0A1D6Q8L9">
    <property type="expression patterns" value="baseline and differential"/>
</dbReference>
<evidence type="ECO:0000313" key="9">
    <source>
        <dbReference type="EMBL" id="AQK54746.1"/>
    </source>
</evidence>
<comment type="similarity">
    <text evidence="3">Belongs to the fatty acid desaturase type 1 family.</text>
</comment>
<evidence type="ECO:0000256" key="1">
    <source>
        <dbReference type="ARBA" id="ARBA00004370"/>
    </source>
</evidence>
<evidence type="ECO:0000256" key="5">
    <source>
        <dbReference type="ARBA" id="ARBA00023136"/>
    </source>
</evidence>
<dbReference type="InterPro" id="IPR021863">
    <property type="entry name" value="FAS_N"/>
</dbReference>
<dbReference type="AlphaFoldDB" id="A0A1D6Q8L9"/>
<dbReference type="Pfam" id="PF11960">
    <property type="entry name" value="DUF3474"/>
    <property type="match status" value="1"/>
</dbReference>
<organism evidence="9">
    <name type="scientific">Zea mays</name>
    <name type="common">Maize</name>
    <dbReference type="NCBI Taxonomy" id="4577"/>
    <lineage>
        <taxon>Eukaryota</taxon>
        <taxon>Viridiplantae</taxon>
        <taxon>Streptophyta</taxon>
        <taxon>Embryophyta</taxon>
        <taxon>Tracheophyta</taxon>
        <taxon>Spermatophyta</taxon>
        <taxon>Magnoliopsida</taxon>
        <taxon>Liliopsida</taxon>
        <taxon>Poales</taxon>
        <taxon>Poaceae</taxon>
        <taxon>PACMAD clade</taxon>
        <taxon>Panicoideae</taxon>
        <taxon>Andropogonodae</taxon>
        <taxon>Andropogoneae</taxon>
        <taxon>Tripsacinae</taxon>
        <taxon>Zea</taxon>
    </lineage>
</organism>
<evidence type="ECO:0000256" key="3">
    <source>
        <dbReference type="ARBA" id="ARBA00009295"/>
    </source>
</evidence>
<dbReference type="EMBL" id="CM000780">
    <property type="protein sequence ID" value="AQK54746.1"/>
    <property type="molecule type" value="Genomic_DNA"/>
</dbReference>
<proteinExistence type="inferred from homology"/>
<feature type="domain" description="Fatty acid desaturase" evidence="7">
    <location>
        <begin position="94"/>
        <end position="158"/>
    </location>
</feature>
<comment type="pathway">
    <text evidence="2">Lipid metabolism.</text>
</comment>
<keyword evidence="4" id="KW-0560">Oxidoreductase</keyword>
<dbReference type="GO" id="GO:0006629">
    <property type="term" value="P:lipid metabolic process"/>
    <property type="evidence" value="ECO:0007669"/>
    <property type="project" value="InterPro"/>
</dbReference>
<evidence type="ECO:0000259" key="8">
    <source>
        <dbReference type="Pfam" id="PF11960"/>
    </source>
</evidence>
<dbReference type="InterPro" id="IPR012171">
    <property type="entry name" value="Fatty_acid_desaturase"/>
</dbReference>
<comment type="subcellular location">
    <subcellularLocation>
        <location evidence="1">Membrane</location>
    </subcellularLocation>
</comment>
<keyword evidence="5" id="KW-0472">Membrane</keyword>
<dbReference type="PANTHER" id="PTHR32100">
    <property type="entry name" value="OMEGA-6 FATTY ACID DESATURASE, CHLOROPLASTIC"/>
    <property type="match status" value="1"/>
</dbReference>
<protein>
    <submittedName>
        <fullName evidence="9">Delta(12)-fatty-acid desaturase</fullName>
    </submittedName>
</protein>
<sequence>MGAGGRMTEKEREKHEQEQVARATGGGAAVQRSPVEKPPFTLGQIKKAIPPHCFERSVLRSFSYVAHDLSLAAALLYLAVAVIPALPCPLRYAAWPLYWVAQGCVCTGVWVIAHECGHHAFSDHALLDDAVGLALHSALLVPYFSWKYSHRRHHTNASGRPYPRFACHFDPYGPIYGDRERAQIFVSDAWREARECIYVEPENRNRKGVFWYNSKF</sequence>
<dbReference type="GO" id="GO:0016717">
    <property type="term" value="F:oxidoreductase activity, acting on paired donors, with oxidation of a pair of donors resulting in the reduction of molecular oxygen to two molecules of water"/>
    <property type="evidence" value="ECO:0007669"/>
    <property type="project" value="InterPro"/>
</dbReference>
<name>A0A1D6Q8L9_MAIZE</name>
<gene>
    <name evidence="9" type="ORF">ZEAMMB73_Zm00001d051636</name>
</gene>
<evidence type="ECO:0000256" key="4">
    <source>
        <dbReference type="ARBA" id="ARBA00023002"/>
    </source>
</evidence>
<accession>A0A1D6Q8L9</accession>
<feature type="region of interest" description="Disordered" evidence="6">
    <location>
        <begin position="1"/>
        <end position="35"/>
    </location>
</feature>
<dbReference type="Pfam" id="PF00487">
    <property type="entry name" value="FA_desaturase"/>
    <property type="match status" value="1"/>
</dbReference>
<evidence type="ECO:0000256" key="6">
    <source>
        <dbReference type="SAM" id="MobiDB-lite"/>
    </source>
</evidence>